<accession>A0A9D3YS22</accession>
<evidence type="ECO:0000313" key="2">
    <source>
        <dbReference type="Proteomes" id="UP000828390"/>
    </source>
</evidence>
<gene>
    <name evidence="1" type="ORF">DPMN_065668</name>
</gene>
<reference evidence="1" key="2">
    <citation type="submission" date="2020-11" db="EMBL/GenBank/DDBJ databases">
        <authorList>
            <person name="McCartney M.A."/>
            <person name="Auch B."/>
            <person name="Kono T."/>
            <person name="Mallez S."/>
            <person name="Becker A."/>
            <person name="Gohl D.M."/>
            <person name="Silverstein K.A.T."/>
            <person name="Koren S."/>
            <person name="Bechman K.B."/>
            <person name="Herman A."/>
            <person name="Abrahante J.E."/>
            <person name="Garbe J."/>
        </authorList>
    </citation>
    <scope>NUCLEOTIDE SEQUENCE</scope>
    <source>
        <strain evidence="1">Duluth1</strain>
        <tissue evidence="1">Whole animal</tissue>
    </source>
</reference>
<protein>
    <submittedName>
        <fullName evidence="1">Uncharacterized protein</fullName>
    </submittedName>
</protein>
<dbReference type="Proteomes" id="UP000828390">
    <property type="component" value="Unassembled WGS sequence"/>
</dbReference>
<dbReference type="EMBL" id="JAIWYP010000014">
    <property type="protein sequence ID" value="KAH3706283.1"/>
    <property type="molecule type" value="Genomic_DNA"/>
</dbReference>
<sequence length="66" mass="7646">MLWGDLEMGNLADGTRYVSYTERATKTRKGINTDPRMFKPKIFEEPGTHLFKSKYKIKICFTGCSH</sequence>
<comment type="caution">
    <text evidence="1">The sequence shown here is derived from an EMBL/GenBank/DDBJ whole genome shotgun (WGS) entry which is preliminary data.</text>
</comment>
<organism evidence="1 2">
    <name type="scientific">Dreissena polymorpha</name>
    <name type="common">Zebra mussel</name>
    <name type="synonym">Mytilus polymorpha</name>
    <dbReference type="NCBI Taxonomy" id="45954"/>
    <lineage>
        <taxon>Eukaryota</taxon>
        <taxon>Metazoa</taxon>
        <taxon>Spiralia</taxon>
        <taxon>Lophotrochozoa</taxon>
        <taxon>Mollusca</taxon>
        <taxon>Bivalvia</taxon>
        <taxon>Autobranchia</taxon>
        <taxon>Heteroconchia</taxon>
        <taxon>Euheterodonta</taxon>
        <taxon>Imparidentia</taxon>
        <taxon>Neoheterodontei</taxon>
        <taxon>Myida</taxon>
        <taxon>Dreissenoidea</taxon>
        <taxon>Dreissenidae</taxon>
        <taxon>Dreissena</taxon>
    </lineage>
</organism>
<keyword evidence="2" id="KW-1185">Reference proteome</keyword>
<name>A0A9D3YS22_DREPO</name>
<dbReference type="AlphaFoldDB" id="A0A9D3YS22"/>
<proteinExistence type="predicted"/>
<reference evidence="1" key="1">
    <citation type="journal article" date="2019" name="bioRxiv">
        <title>The Genome of the Zebra Mussel, Dreissena polymorpha: A Resource for Invasive Species Research.</title>
        <authorList>
            <person name="McCartney M.A."/>
            <person name="Auch B."/>
            <person name="Kono T."/>
            <person name="Mallez S."/>
            <person name="Zhang Y."/>
            <person name="Obille A."/>
            <person name="Becker A."/>
            <person name="Abrahante J.E."/>
            <person name="Garbe J."/>
            <person name="Badalamenti J.P."/>
            <person name="Herman A."/>
            <person name="Mangelson H."/>
            <person name="Liachko I."/>
            <person name="Sullivan S."/>
            <person name="Sone E.D."/>
            <person name="Koren S."/>
            <person name="Silverstein K.A.T."/>
            <person name="Beckman K.B."/>
            <person name="Gohl D.M."/>
        </authorList>
    </citation>
    <scope>NUCLEOTIDE SEQUENCE</scope>
    <source>
        <strain evidence="1">Duluth1</strain>
        <tissue evidence="1">Whole animal</tissue>
    </source>
</reference>
<evidence type="ECO:0000313" key="1">
    <source>
        <dbReference type="EMBL" id="KAH3706283.1"/>
    </source>
</evidence>